<dbReference type="SUPFAM" id="SSF82199">
    <property type="entry name" value="SET domain"/>
    <property type="match status" value="1"/>
</dbReference>
<sequence>MVWSEHPEHKVEWYDMTPEELVETEFQYIGLLMEIVATKDIAPGEEVFLDYGDEWDAAWDFHVEEFNKKLGDEIPNPWPIRGLDLNEEYREKPYKTVEEQANEPYPSDTRQMCFLTLDTNTESTIRSWVAPEKTSPYTTDNLFDCRVMKRIQAEDKLYNYTVEWTSDDDEVTTIENVPHKAITFIDAAGKSDQFFQGAFRHYIGIPDDIFPQGSWRDLA</sequence>
<dbReference type="EMBL" id="HBFW01007979">
    <property type="protein sequence ID" value="CAD8934173.1"/>
    <property type="molecule type" value="Transcribed_RNA"/>
</dbReference>
<organism evidence="1">
    <name type="scientific">Cyclophora tenuis</name>
    <name type="common">Marine diatom</name>
    <dbReference type="NCBI Taxonomy" id="216820"/>
    <lineage>
        <taxon>Eukaryota</taxon>
        <taxon>Sar</taxon>
        <taxon>Stramenopiles</taxon>
        <taxon>Ochrophyta</taxon>
        <taxon>Bacillariophyta</taxon>
        <taxon>Fragilariophyceae</taxon>
        <taxon>Fragilariophycidae</taxon>
        <taxon>Cyclophorales</taxon>
        <taxon>Cyclophoraceae</taxon>
        <taxon>Cyclophora</taxon>
    </lineage>
</organism>
<gene>
    <name evidence="1" type="ORF">CTEN0397_LOCUS5206</name>
</gene>
<evidence type="ECO:0008006" key="2">
    <source>
        <dbReference type="Google" id="ProtNLM"/>
    </source>
</evidence>
<proteinExistence type="predicted"/>
<dbReference type="InterPro" id="IPR046341">
    <property type="entry name" value="SET_dom_sf"/>
</dbReference>
<dbReference type="AlphaFoldDB" id="A0A7S1D0D5"/>
<reference evidence="1" key="1">
    <citation type="submission" date="2021-01" db="EMBL/GenBank/DDBJ databases">
        <authorList>
            <person name="Corre E."/>
            <person name="Pelletier E."/>
            <person name="Niang G."/>
            <person name="Scheremetjew M."/>
            <person name="Finn R."/>
            <person name="Kale V."/>
            <person name="Holt S."/>
            <person name="Cochrane G."/>
            <person name="Meng A."/>
            <person name="Brown T."/>
            <person name="Cohen L."/>
        </authorList>
    </citation>
    <scope>NUCLEOTIDE SEQUENCE</scope>
    <source>
        <strain evidence="1">ECT3854</strain>
    </source>
</reference>
<accession>A0A7S1D0D5</accession>
<dbReference type="Gene3D" id="2.170.270.10">
    <property type="entry name" value="SET domain"/>
    <property type="match status" value="1"/>
</dbReference>
<protein>
    <recommendedName>
        <fullName evidence="2">SET domain-containing protein</fullName>
    </recommendedName>
</protein>
<dbReference type="CDD" id="cd08161">
    <property type="entry name" value="SET"/>
    <property type="match status" value="1"/>
</dbReference>
<evidence type="ECO:0000313" key="1">
    <source>
        <dbReference type="EMBL" id="CAD8934173.1"/>
    </source>
</evidence>
<name>A0A7S1D0D5_CYCTE</name>